<sequence length="337" mass="38111">MGENVYDVNSAEDLRKAGPSDLIVLNPAPGANPLYLPKKTTEIFAYGVKNKELMHISGPTGTAKSSFLEAMNMEENFFPICKSLGFNDHKPIKLYTAEMVCFETPGELYQRRALKDGTTYDEPSIIVKALKDAEAYRETHHAVLWIKEMGRAHAPSIQGGLLDLMVKTQIRLPDGAHIDAMDVAWVCDSNYQAENDSVHTLVTFDDALKRRFRLNITLDYLTAEQEEQVLYHLIRRWRLRPELRPLVPKIVRMGQKIRYQKIEGNLQSATVPTIYGYEGLLKMMDALPHLSLRDAVFHTLLGNTNLDDSKTAMATFNEVFGLQAEAEDEVSLSRSMF</sequence>
<dbReference type="AlphaFoldDB" id="A0A5K7ZH44"/>
<reference evidence="1 2" key="1">
    <citation type="submission" date="2019-11" db="EMBL/GenBank/DDBJ databases">
        <title>Comparative genomics of hydrocarbon-degrading Desulfosarcina strains.</title>
        <authorList>
            <person name="Watanabe M."/>
            <person name="Kojima H."/>
            <person name="Fukui M."/>
        </authorList>
    </citation>
    <scope>NUCLEOTIDE SEQUENCE [LARGE SCALE GENOMIC DNA]</scope>
    <source>
        <strain evidence="1 2">28bB2T</strain>
    </source>
</reference>
<dbReference type="InterPro" id="IPR027417">
    <property type="entry name" value="P-loop_NTPase"/>
</dbReference>
<name>A0A5K7ZH44_9BACT</name>
<gene>
    <name evidence="1" type="ORF">DSCO28_12300</name>
</gene>
<dbReference type="KEGG" id="dov:DSCO28_12300"/>
<protein>
    <recommendedName>
        <fullName evidence="3">ATPase dynein-related AAA domain-containing protein</fullName>
    </recommendedName>
</protein>
<evidence type="ECO:0000313" key="2">
    <source>
        <dbReference type="Proteomes" id="UP000425960"/>
    </source>
</evidence>
<accession>A0A5K7ZH44</accession>
<dbReference type="Proteomes" id="UP000425960">
    <property type="component" value="Chromosome"/>
</dbReference>
<dbReference type="SUPFAM" id="SSF52540">
    <property type="entry name" value="P-loop containing nucleoside triphosphate hydrolases"/>
    <property type="match status" value="1"/>
</dbReference>
<dbReference type="Gene3D" id="3.40.50.300">
    <property type="entry name" value="P-loop containing nucleotide triphosphate hydrolases"/>
    <property type="match status" value="1"/>
</dbReference>
<dbReference type="RefSeq" id="WP_155309278.1">
    <property type="nucleotide sequence ID" value="NZ_AP021876.1"/>
</dbReference>
<dbReference type="EMBL" id="AP021876">
    <property type="protein sequence ID" value="BBO80664.1"/>
    <property type="molecule type" value="Genomic_DNA"/>
</dbReference>
<evidence type="ECO:0008006" key="3">
    <source>
        <dbReference type="Google" id="ProtNLM"/>
    </source>
</evidence>
<organism evidence="1 2">
    <name type="scientific">Desulfosarcina ovata subsp. sediminis</name>
    <dbReference type="NCBI Taxonomy" id="885957"/>
    <lineage>
        <taxon>Bacteria</taxon>
        <taxon>Pseudomonadati</taxon>
        <taxon>Thermodesulfobacteriota</taxon>
        <taxon>Desulfobacteria</taxon>
        <taxon>Desulfobacterales</taxon>
        <taxon>Desulfosarcinaceae</taxon>
        <taxon>Desulfosarcina</taxon>
    </lineage>
</organism>
<proteinExistence type="predicted"/>
<evidence type="ECO:0000313" key="1">
    <source>
        <dbReference type="EMBL" id="BBO80664.1"/>
    </source>
</evidence>